<protein>
    <submittedName>
        <fullName evidence="1">T9SS type A sorting domain-containing protein</fullName>
    </submittedName>
</protein>
<gene>
    <name evidence="1" type="ORF">KMW28_02225</name>
</gene>
<evidence type="ECO:0000313" key="2">
    <source>
        <dbReference type="Proteomes" id="UP000678679"/>
    </source>
</evidence>
<evidence type="ECO:0000313" key="1">
    <source>
        <dbReference type="EMBL" id="QWG02422.1"/>
    </source>
</evidence>
<organism evidence="1 2">
    <name type="scientific">Flammeovirga yaeyamensis</name>
    <dbReference type="NCBI Taxonomy" id="367791"/>
    <lineage>
        <taxon>Bacteria</taxon>
        <taxon>Pseudomonadati</taxon>
        <taxon>Bacteroidota</taxon>
        <taxon>Cytophagia</taxon>
        <taxon>Cytophagales</taxon>
        <taxon>Flammeovirgaceae</taxon>
        <taxon>Flammeovirga</taxon>
    </lineage>
</organism>
<dbReference type="EMBL" id="CP076132">
    <property type="protein sequence ID" value="QWG02422.1"/>
    <property type="molecule type" value="Genomic_DNA"/>
</dbReference>
<reference evidence="1 2" key="1">
    <citation type="submission" date="2021-05" db="EMBL/GenBank/DDBJ databases">
        <title>Comparative genomic studies on the polysaccharide-degrading batcterial strains of the Flammeovirga genus.</title>
        <authorList>
            <person name="Zewei F."/>
            <person name="Zheng Z."/>
            <person name="Yu L."/>
            <person name="Ruyue G."/>
            <person name="Yanhong M."/>
            <person name="Yuanyuan C."/>
            <person name="Jingyan G."/>
            <person name="Wenjun H."/>
        </authorList>
    </citation>
    <scope>NUCLEOTIDE SEQUENCE [LARGE SCALE GENOMIC DNA]</scope>
    <source>
        <strain evidence="1 2">NBRC:100898</strain>
    </source>
</reference>
<dbReference type="InterPro" id="IPR026444">
    <property type="entry name" value="Secre_tail"/>
</dbReference>
<accession>A0AAX1N8S5</accession>
<dbReference type="KEGG" id="fya:KMW28_02225"/>
<proteinExistence type="predicted"/>
<sequence length="619" mass="69761">MKSLIKSMLLSVLMCIGVVLPMTSWAQCSVFSGSTYNLRGDLTLSNCNVDLGTDLEIISYVNNSTDMHAFNVDGEVTINVKEKLLFESDYTEECKNGTCIDVPNSGTNININNNSKLIVKGDLEISVLTNINIVGNGQLIVLGDLIVSNRFAGRSLINLNNNSRIYVRGDGYYNYSNGTINGEVFTQGQVIIERIDTVGQSSYQLALDWLKKNTDLGILRYLVAIFIQGQFEAIQGENNSDFRNSINNNLTTNLFDLLLDISDPFTASNININGETLDQTQLIFNSTEEQELLDQANYISSSDYSWMRKEVVLSSSFFDDINSDFGFTSEETDDINDVRSLLSTLSWSFTNNFSYKGGNQIRLLDLLMNVVEGSNDISDEDRQKLKDLFADPDMSLTVSIFDKGKTKNFYTTNGISYPEFDIQFNHQITDDDLPVELISFTAEKINNDVELNWATASEKNASHFIVQKSYDRSNWLEIGEVKAFGNSNTRHDYKYTDNNSYNDVYYRLKQVDFDGQSEFFGPLFVAFGNERKFNVVLMPNNTTIGDQVKVSISGINTNQDVAYQLFDTNGRLIHSDVIQSTGNTSLLEELEYPNQIGKGMYYLIFQNGSSIERKKILFK</sequence>
<name>A0AAX1N8S5_9BACT</name>
<keyword evidence="2" id="KW-1185">Reference proteome</keyword>
<dbReference type="RefSeq" id="WP_169665066.1">
    <property type="nucleotide sequence ID" value="NZ_CP076132.1"/>
</dbReference>
<dbReference type="AlphaFoldDB" id="A0AAX1N8S5"/>
<dbReference type="Proteomes" id="UP000678679">
    <property type="component" value="Chromosome 1"/>
</dbReference>
<dbReference type="NCBIfam" id="TIGR04183">
    <property type="entry name" value="Por_Secre_tail"/>
    <property type="match status" value="1"/>
</dbReference>